<organism evidence="6 7">
    <name type="scientific">Kushneria indalinina DSM 14324</name>
    <dbReference type="NCBI Taxonomy" id="1122140"/>
    <lineage>
        <taxon>Bacteria</taxon>
        <taxon>Pseudomonadati</taxon>
        <taxon>Pseudomonadota</taxon>
        <taxon>Gammaproteobacteria</taxon>
        <taxon>Oceanospirillales</taxon>
        <taxon>Halomonadaceae</taxon>
        <taxon>Kushneria</taxon>
    </lineage>
</organism>
<dbReference type="EMBL" id="QRDJ01000007">
    <property type="protein sequence ID" value="REC94650.1"/>
    <property type="molecule type" value="Genomic_DNA"/>
</dbReference>
<keyword evidence="6" id="KW-0808">Transferase</keyword>
<name>A0A3D9DV37_9GAMM</name>
<comment type="caution">
    <text evidence="6">The sequence shown here is derived from an EMBL/GenBank/DDBJ whole genome shotgun (WGS) entry which is preliminary data.</text>
</comment>
<evidence type="ECO:0000256" key="3">
    <source>
        <dbReference type="ARBA" id="ARBA00022989"/>
    </source>
</evidence>
<dbReference type="Proteomes" id="UP000256334">
    <property type="component" value="Unassembled WGS sequence"/>
</dbReference>
<keyword evidence="4 5" id="KW-0472">Membrane</keyword>
<reference evidence="6 7" key="1">
    <citation type="submission" date="2018-07" db="EMBL/GenBank/DDBJ databases">
        <title>Genomic Encyclopedia of Type Strains, Phase IV (KMG-IV): sequencing the most valuable type-strain genomes for metagenomic binning, comparative biology and taxonomic classification.</title>
        <authorList>
            <person name="Goeker M."/>
        </authorList>
    </citation>
    <scope>NUCLEOTIDE SEQUENCE [LARGE SCALE GENOMIC DNA]</scope>
    <source>
        <strain evidence="6 7">DSM 14324</strain>
    </source>
</reference>
<evidence type="ECO:0000256" key="5">
    <source>
        <dbReference type="SAM" id="Phobius"/>
    </source>
</evidence>
<dbReference type="GO" id="GO:0008168">
    <property type="term" value="F:methyltransferase activity"/>
    <property type="evidence" value="ECO:0007669"/>
    <property type="project" value="UniProtKB-KW"/>
</dbReference>
<keyword evidence="7" id="KW-1185">Reference proteome</keyword>
<comment type="subcellular location">
    <subcellularLocation>
        <location evidence="1">Endomembrane system</location>
        <topology evidence="1">Multi-pass membrane protein</topology>
    </subcellularLocation>
</comment>
<accession>A0A3D9DV37</accession>
<evidence type="ECO:0000313" key="7">
    <source>
        <dbReference type="Proteomes" id="UP000256334"/>
    </source>
</evidence>
<evidence type="ECO:0000313" key="6">
    <source>
        <dbReference type="EMBL" id="REC94650.1"/>
    </source>
</evidence>
<keyword evidence="6" id="KW-0489">Methyltransferase</keyword>
<sequence length="127" mass="14558">MGRFAPLWRPELPALNVVALLLAGMGLALAGWAILWFVRRRTPIEPHETPTCLIVEGPFRLNRNPIYSAMTLLLLALALWNGALSALLTVGLFPWVITRRFIHHEERALRDVFGAQAERYFARTRRW</sequence>
<dbReference type="InterPro" id="IPR007318">
    <property type="entry name" value="Phopholipid_MeTrfase"/>
</dbReference>
<evidence type="ECO:0000256" key="2">
    <source>
        <dbReference type="ARBA" id="ARBA00022692"/>
    </source>
</evidence>
<dbReference type="RefSeq" id="WP_211308800.1">
    <property type="nucleotide sequence ID" value="NZ_QRDJ01000007.1"/>
</dbReference>
<dbReference type="GO" id="GO:0012505">
    <property type="term" value="C:endomembrane system"/>
    <property type="evidence" value="ECO:0007669"/>
    <property type="project" value="UniProtKB-SubCell"/>
</dbReference>
<keyword evidence="3 5" id="KW-1133">Transmembrane helix</keyword>
<dbReference type="Gene3D" id="1.20.120.1630">
    <property type="match status" value="1"/>
</dbReference>
<evidence type="ECO:0000256" key="4">
    <source>
        <dbReference type="ARBA" id="ARBA00023136"/>
    </source>
</evidence>
<proteinExistence type="predicted"/>
<feature type="transmembrane region" description="Helical" evidence="5">
    <location>
        <begin position="12"/>
        <end position="38"/>
    </location>
</feature>
<dbReference type="AlphaFoldDB" id="A0A3D9DV37"/>
<dbReference type="Pfam" id="PF04191">
    <property type="entry name" value="PEMT"/>
    <property type="match status" value="1"/>
</dbReference>
<dbReference type="GO" id="GO:0032259">
    <property type="term" value="P:methylation"/>
    <property type="evidence" value="ECO:0007669"/>
    <property type="project" value="UniProtKB-KW"/>
</dbReference>
<keyword evidence="2 5" id="KW-0812">Transmembrane</keyword>
<protein>
    <submittedName>
        <fullName evidence="6">Phospholipid methyltransferase</fullName>
    </submittedName>
</protein>
<feature type="transmembrane region" description="Helical" evidence="5">
    <location>
        <begin position="66"/>
        <end position="97"/>
    </location>
</feature>
<evidence type="ECO:0000256" key="1">
    <source>
        <dbReference type="ARBA" id="ARBA00004127"/>
    </source>
</evidence>
<gene>
    <name evidence="6" type="ORF">C8D72_1476</name>
</gene>